<organism evidence="1 2">
    <name type="scientific">Bombus vosnesenskii</name>
    <dbReference type="NCBI Taxonomy" id="207650"/>
    <lineage>
        <taxon>Eukaryota</taxon>
        <taxon>Metazoa</taxon>
        <taxon>Ecdysozoa</taxon>
        <taxon>Arthropoda</taxon>
        <taxon>Hexapoda</taxon>
        <taxon>Insecta</taxon>
        <taxon>Pterygota</taxon>
        <taxon>Neoptera</taxon>
        <taxon>Endopterygota</taxon>
        <taxon>Hymenoptera</taxon>
        <taxon>Apocrita</taxon>
        <taxon>Aculeata</taxon>
        <taxon>Apoidea</taxon>
        <taxon>Anthophila</taxon>
        <taxon>Apidae</taxon>
        <taxon>Bombus</taxon>
        <taxon>Pyrobombus</taxon>
    </lineage>
</organism>
<dbReference type="Proteomes" id="UP000504631">
    <property type="component" value="Unplaced"/>
</dbReference>
<evidence type="ECO:0000313" key="1">
    <source>
        <dbReference type="Proteomes" id="UP000504631"/>
    </source>
</evidence>
<keyword evidence="1" id="KW-1185">Reference proteome</keyword>
<sequence length="265" mass="31354">MKNGCIYIFRFPPFHRRVSRYFKCFVSTIKSEREEKKMEYTLQDAFEALKETQVERQKEIEDTMTVISNNYEQVALNKTCNPEDVRKKQHKLCNSLFNKIILEEPKDYPIPKTSDLHVEVLTELEKEVQNAHQLFEKMKTQLSDIKNDISYLQNKRMGLKKMKEAYLGANELTANTTYNTEHIIAKRIFRTVKKDLHAVVEKLFPENQNFKEFLGELTTSYTRGGNNLYVDVTPETLDFVNFLLEADIIMYHRNDKTKVRLMDML</sequence>
<accession>A0A6J3LAE1</accession>
<protein>
    <submittedName>
        <fullName evidence="2">Uncharacterized protein LOC117239430</fullName>
    </submittedName>
</protein>
<gene>
    <name evidence="2" type="primary">LOC117239430</name>
</gene>
<reference evidence="2" key="1">
    <citation type="submission" date="2025-08" db="UniProtKB">
        <authorList>
            <consortium name="RefSeq"/>
        </authorList>
    </citation>
    <scope>IDENTIFICATION</scope>
    <source>
        <tissue evidence="2">Muscle</tissue>
    </source>
</reference>
<evidence type="ECO:0000313" key="2">
    <source>
        <dbReference type="RefSeq" id="XP_033360874.1"/>
    </source>
</evidence>
<proteinExistence type="predicted"/>
<name>A0A6J3LAE1_9HYME</name>
<dbReference type="AlphaFoldDB" id="A0A6J3LAE1"/>
<dbReference type="GeneID" id="117239430"/>
<dbReference type="RefSeq" id="XP_033360874.1">
    <property type="nucleotide sequence ID" value="XM_033504983.1"/>
</dbReference>
<dbReference type="KEGG" id="bvk:117239430"/>